<evidence type="ECO:0000256" key="3">
    <source>
        <dbReference type="ARBA" id="ARBA00022692"/>
    </source>
</evidence>
<proteinExistence type="inferred from homology"/>
<keyword evidence="4 6" id="KW-1133">Transmembrane helix</keyword>
<dbReference type="SUPFAM" id="SSF103473">
    <property type="entry name" value="MFS general substrate transporter"/>
    <property type="match status" value="1"/>
</dbReference>
<organism evidence="7 8">
    <name type="scientific">Cocos nucifera</name>
    <name type="common">Coconut palm</name>
    <dbReference type="NCBI Taxonomy" id="13894"/>
    <lineage>
        <taxon>Eukaryota</taxon>
        <taxon>Viridiplantae</taxon>
        <taxon>Streptophyta</taxon>
        <taxon>Embryophyta</taxon>
        <taxon>Tracheophyta</taxon>
        <taxon>Spermatophyta</taxon>
        <taxon>Magnoliopsida</taxon>
        <taxon>Liliopsida</taxon>
        <taxon>Arecaceae</taxon>
        <taxon>Arecoideae</taxon>
        <taxon>Cocoseae</taxon>
        <taxon>Attaleinae</taxon>
        <taxon>Cocos</taxon>
    </lineage>
</organism>
<dbReference type="GO" id="GO:0022857">
    <property type="term" value="F:transmembrane transporter activity"/>
    <property type="evidence" value="ECO:0007669"/>
    <property type="project" value="InterPro"/>
</dbReference>
<accession>A0A8K0IXU0</accession>
<sequence length="281" mass="30608">MAEDGREKKRKQGGFRTMPFILANEICDRFATTGFNANKITYLTQQLHMPLVQATNTLTNFSGTSSLTPIIGALIADSFAGRFWTITVGAIIYQLGMMVLTISAILPTLRPPPCSPPQQTCQEASAWQLAILYLSLLCTSIGSGGIRPCVVAFGADQFNLVGNAGQQGSFFNLYFFSMGIPVLLALTVVVYVQDNVSWGWGFGIPTVAMSLSVVAFVIGYPLYIKMKPGGSPLTRLTQVLVAAFRKRNLVKPEDPSLLYEDKELDADISITGRLLHTDQLV</sequence>
<feature type="transmembrane region" description="Helical" evidence="6">
    <location>
        <begin position="126"/>
        <end position="150"/>
    </location>
</feature>
<evidence type="ECO:0000256" key="6">
    <source>
        <dbReference type="SAM" id="Phobius"/>
    </source>
</evidence>
<evidence type="ECO:0000313" key="8">
    <source>
        <dbReference type="Proteomes" id="UP000797356"/>
    </source>
</evidence>
<comment type="subcellular location">
    <subcellularLocation>
        <location evidence="1">Membrane</location>
        <topology evidence="1">Multi-pass membrane protein</topology>
    </subcellularLocation>
</comment>
<evidence type="ECO:0000256" key="5">
    <source>
        <dbReference type="ARBA" id="ARBA00023136"/>
    </source>
</evidence>
<protein>
    <submittedName>
        <fullName evidence="7">Uncharacterized protein</fullName>
    </submittedName>
</protein>
<keyword evidence="3 6" id="KW-0812">Transmembrane</keyword>
<dbReference type="Proteomes" id="UP000797356">
    <property type="component" value="Chromosome 16"/>
</dbReference>
<dbReference type="Gene3D" id="1.20.1250.20">
    <property type="entry name" value="MFS general substrate transporter like domains"/>
    <property type="match status" value="1"/>
</dbReference>
<gene>
    <name evidence="7" type="ORF">COCNU_16G000740</name>
</gene>
<dbReference type="EMBL" id="CM017887">
    <property type="protein sequence ID" value="KAG1370980.1"/>
    <property type="molecule type" value="Genomic_DNA"/>
</dbReference>
<evidence type="ECO:0000256" key="2">
    <source>
        <dbReference type="ARBA" id="ARBA00005982"/>
    </source>
</evidence>
<reference evidence="7" key="2">
    <citation type="submission" date="2019-07" db="EMBL/GenBank/DDBJ databases">
        <authorList>
            <person name="Yang Y."/>
            <person name="Bocs S."/>
            <person name="Baudouin L."/>
        </authorList>
    </citation>
    <scope>NUCLEOTIDE SEQUENCE</scope>
    <source>
        <tissue evidence="7">Spear leaf of Hainan Tall coconut</tissue>
    </source>
</reference>
<feature type="transmembrane region" description="Helical" evidence="6">
    <location>
        <begin position="83"/>
        <end position="106"/>
    </location>
</feature>
<name>A0A8K0IXU0_COCNU</name>
<feature type="transmembrane region" description="Helical" evidence="6">
    <location>
        <begin position="198"/>
        <end position="223"/>
    </location>
</feature>
<dbReference type="InterPro" id="IPR036259">
    <property type="entry name" value="MFS_trans_sf"/>
</dbReference>
<feature type="transmembrane region" description="Helical" evidence="6">
    <location>
        <begin position="171"/>
        <end position="192"/>
    </location>
</feature>
<dbReference type="GO" id="GO:0016020">
    <property type="term" value="C:membrane"/>
    <property type="evidence" value="ECO:0007669"/>
    <property type="project" value="UniProtKB-SubCell"/>
</dbReference>
<keyword evidence="5 6" id="KW-0472">Membrane</keyword>
<evidence type="ECO:0000256" key="1">
    <source>
        <dbReference type="ARBA" id="ARBA00004141"/>
    </source>
</evidence>
<evidence type="ECO:0000256" key="4">
    <source>
        <dbReference type="ARBA" id="ARBA00022989"/>
    </source>
</evidence>
<dbReference type="OrthoDB" id="8904098at2759"/>
<keyword evidence="8" id="KW-1185">Reference proteome</keyword>
<reference evidence="7" key="1">
    <citation type="journal article" date="2017" name="Gigascience">
        <title>The genome draft of coconut (Cocos nucifera).</title>
        <authorList>
            <person name="Xiao Y."/>
            <person name="Xu P."/>
            <person name="Fan H."/>
            <person name="Baudouin L."/>
            <person name="Xia W."/>
            <person name="Bocs S."/>
            <person name="Xu J."/>
            <person name="Li Q."/>
            <person name="Guo A."/>
            <person name="Zhou L."/>
            <person name="Li J."/>
            <person name="Wu Y."/>
            <person name="Ma Z."/>
            <person name="Armero A."/>
            <person name="Issali A.E."/>
            <person name="Liu N."/>
            <person name="Peng M."/>
            <person name="Yang Y."/>
        </authorList>
    </citation>
    <scope>NUCLEOTIDE SEQUENCE</scope>
    <source>
        <tissue evidence="7">Spear leaf of Hainan Tall coconut</tissue>
    </source>
</reference>
<comment type="caution">
    <text evidence="7">The sequence shown here is derived from an EMBL/GenBank/DDBJ whole genome shotgun (WGS) entry which is preliminary data.</text>
</comment>
<evidence type="ECO:0000313" key="7">
    <source>
        <dbReference type="EMBL" id="KAG1370980.1"/>
    </source>
</evidence>
<dbReference type="InterPro" id="IPR000109">
    <property type="entry name" value="POT_fam"/>
</dbReference>
<comment type="similarity">
    <text evidence="2">Belongs to the major facilitator superfamily. Proton-dependent oligopeptide transporter (POT/PTR) (TC 2.A.17) family.</text>
</comment>
<dbReference type="Pfam" id="PF00854">
    <property type="entry name" value="PTR2"/>
    <property type="match status" value="1"/>
</dbReference>
<dbReference type="PANTHER" id="PTHR11654">
    <property type="entry name" value="OLIGOPEPTIDE TRANSPORTER-RELATED"/>
    <property type="match status" value="1"/>
</dbReference>
<dbReference type="AlphaFoldDB" id="A0A8K0IXU0"/>